<accession>A0AA36NBT5</accession>
<dbReference type="AlphaFoldDB" id="A0AA36NBT5"/>
<dbReference type="EMBL" id="CAUJNA010003416">
    <property type="protein sequence ID" value="CAJ1401437.1"/>
    <property type="molecule type" value="Genomic_DNA"/>
</dbReference>
<sequence length="105" mass="11536">MSRGSPSTTSHELVWTMEPGHFCFGPAGPVKNSPTIASLRSLLWHFGPRRNETEQVLDIDPAEAKKLCSKGGRRFAWALVVAKRSFGALSRGSGAKASWSRVRRL</sequence>
<evidence type="ECO:0000313" key="2">
    <source>
        <dbReference type="Proteomes" id="UP001178507"/>
    </source>
</evidence>
<name>A0AA36NBT5_9DINO</name>
<reference evidence="1" key="1">
    <citation type="submission" date="2023-08" db="EMBL/GenBank/DDBJ databases">
        <authorList>
            <person name="Chen Y."/>
            <person name="Shah S."/>
            <person name="Dougan E. K."/>
            <person name="Thang M."/>
            <person name="Chan C."/>
        </authorList>
    </citation>
    <scope>NUCLEOTIDE SEQUENCE</scope>
</reference>
<proteinExistence type="predicted"/>
<protein>
    <submittedName>
        <fullName evidence="1">Uncharacterized protein</fullName>
    </submittedName>
</protein>
<dbReference type="Proteomes" id="UP001178507">
    <property type="component" value="Unassembled WGS sequence"/>
</dbReference>
<comment type="caution">
    <text evidence="1">The sequence shown here is derived from an EMBL/GenBank/DDBJ whole genome shotgun (WGS) entry which is preliminary data.</text>
</comment>
<organism evidence="1 2">
    <name type="scientific">Effrenium voratum</name>
    <dbReference type="NCBI Taxonomy" id="2562239"/>
    <lineage>
        <taxon>Eukaryota</taxon>
        <taxon>Sar</taxon>
        <taxon>Alveolata</taxon>
        <taxon>Dinophyceae</taxon>
        <taxon>Suessiales</taxon>
        <taxon>Symbiodiniaceae</taxon>
        <taxon>Effrenium</taxon>
    </lineage>
</organism>
<keyword evidence="2" id="KW-1185">Reference proteome</keyword>
<evidence type="ECO:0000313" key="1">
    <source>
        <dbReference type="EMBL" id="CAJ1401437.1"/>
    </source>
</evidence>
<gene>
    <name evidence="1" type="ORF">EVOR1521_LOCUS24584</name>
</gene>